<keyword evidence="2" id="KW-1185">Reference proteome</keyword>
<name>A0A963YWS7_9PROT</name>
<dbReference type="RefSeq" id="WP_227323965.1">
    <property type="nucleotide sequence ID" value="NZ_JAESVB010000029.1"/>
</dbReference>
<evidence type="ECO:0000313" key="1">
    <source>
        <dbReference type="EMBL" id="MCB8878320.1"/>
    </source>
</evidence>
<accession>A0A963YWS7</accession>
<protein>
    <submittedName>
        <fullName evidence="1">Uncharacterized protein</fullName>
    </submittedName>
</protein>
<evidence type="ECO:0000313" key="2">
    <source>
        <dbReference type="Proteomes" id="UP000708298"/>
    </source>
</evidence>
<reference evidence="1" key="1">
    <citation type="journal article" date="2021" name="Microorganisms">
        <title>Acidisoma silvae sp. nov. and Acidisomacellulosilytica sp. nov., Two Acidophilic Bacteria Isolated from Decaying Wood, Hydrolyzing Cellulose and Producing Poly-3-hydroxybutyrate.</title>
        <authorList>
            <person name="Mieszkin S."/>
            <person name="Pouder E."/>
            <person name="Uroz S."/>
            <person name="Simon-Colin C."/>
            <person name="Alain K."/>
        </authorList>
    </citation>
    <scope>NUCLEOTIDE SEQUENCE</scope>
    <source>
        <strain evidence="1">HW T2.11</strain>
    </source>
</reference>
<reference evidence="1" key="2">
    <citation type="submission" date="2021-01" db="EMBL/GenBank/DDBJ databases">
        <authorList>
            <person name="Mieszkin S."/>
            <person name="Pouder E."/>
            <person name="Alain K."/>
        </authorList>
    </citation>
    <scope>NUCLEOTIDE SEQUENCE</scope>
    <source>
        <strain evidence="1">HW T2.11</strain>
    </source>
</reference>
<dbReference type="EMBL" id="JAESVB010000029">
    <property type="protein sequence ID" value="MCB8878320.1"/>
    <property type="molecule type" value="Genomic_DNA"/>
</dbReference>
<dbReference type="Proteomes" id="UP000708298">
    <property type="component" value="Unassembled WGS sequence"/>
</dbReference>
<organism evidence="1 2">
    <name type="scientific">Acidisoma silvae</name>
    <dbReference type="NCBI Taxonomy" id="2802396"/>
    <lineage>
        <taxon>Bacteria</taxon>
        <taxon>Pseudomonadati</taxon>
        <taxon>Pseudomonadota</taxon>
        <taxon>Alphaproteobacteria</taxon>
        <taxon>Acetobacterales</taxon>
        <taxon>Acidocellaceae</taxon>
        <taxon>Acidisoma</taxon>
    </lineage>
</organism>
<comment type="caution">
    <text evidence="1">The sequence shown here is derived from an EMBL/GenBank/DDBJ whole genome shotgun (WGS) entry which is preliminary data.</text>
</comment>
<gene>
    <name evidence="1" type="ORF">ASILVAE211_24295</name>
</gene>
<sequence length="66" mass="7530">MKSLIATVDVFHRLRCVGAFNFPIKVGADRQFYADQAKAGYSVVKMSMPFVELDFRYREIAVQPIS</sequence>
<proteinExistence type="predicted"/>
<dbReference type="AlphaFoldDB" id="A0A963YWS7"/>